<dbReference type="Proteomes" id="UP000326582">
    <property type="component" value="Chromosome 3"/>
</dbReference>
<sequence>MRSNSFSAASPAPKSSQNGYLVVVYIAGWYLFSMSISIYNKWMFGSGLNFSFPLFITAFHQVCLLLLSGAGLFFRPKLRPTVNVSEVSSAEGTLAKFCASLVMSAGAYAINILPCAVASAGDIGLSNVSLRYISLTLYTMLKTSSLAFVLLFGLLFRLERFNWRLVAIVAVMCVSVMMMTQKPAQDRDENQVLGIMLILGASFVSGIRWCFTQLLLKKSDYTRNPVSTIFYISPAMTVVLFLFALIVEGWPSFISSDIWAAKGTACTIFLMIIPGILAFLMTLFEFQLLSVAPVLTLSIAGIFKELLTIMFSSAIFGDRLSMLNCIGVVITSIDVLWYNYYRFVEKDATDESYTALSGSEEGEGIELKQH</sequence>
<keyword evidence="2" id="KW-1185">Reference proteome</keyword>
<evidence type="ECO:0000313" key="2">
    <source>
        <dbReference type="Proteomes" id="UP000326582"/>
    </source>
</evidence>
<gene>
    <name evidence="1" type="ORF">EJF14_30221</name>
</gene>
<dbReference type="EMBL" id="CP038486">
    <property type="protein sequence ID" value="QFZ27256.1"/>
    <property type="molecule type" value="Genomic_DNA"/>
</dbReference>
<protein>
    <submittedName>
        <fullName evidence="1">Nucleotide-sugar transporter</fullName>
    </submittedName>
</protein>
<proteinExistence type="predicted"/>
<evidence type="ECO:0000313" key="1">
    <source>
        <dbReference type="EMBL" id="QFZ27256.1"/>
    </source>
</evidence>
<name>A0ACD0WJ49_CLALS</name>
<reference evidence="2" key="1">
    <citation type="journal article" date="2019" name="MBio">
        <title>Comparative genomics for the elucidation of multidrug resistance (MDR) in Candida lusitaniae.</title>
        <authorList>
            <person name="Kannan A."/>
            <person name="Asner S.A."/>
            <person name="Trachsel E."/>
            <person name="Kelly S."/>
            <person name="Parker J."/>
            <person name="Sanglard D."/>
        </authorList>
    </citation>
    <scope>NUCLEOTIDE SEQUENCE [LARGE SCALE GENOMIC DNA]</scope>
    <source>
        <strain evidence="2">P1</strain>
    </source>
</reference>
<organism evidence="1 2">
    <name type="scientific">Clavispora lusitaniae</name>
    <name type="common">Candida lusitaniae</name>
    <dbReference type="NCBI Taxonomy" id="36911"/>
    <lineage>
        <taxon>Eukaryota</taxon>
        <taxon>Fungi</taxon>
        <taxon>Dikarya</taxon>
        <taxon>Ascomycota</taxon>
        <taxon>Saccharomycotina</taxon>
        <taxon>Pichiomycetes</taxon>
        <taxon>Metschnikowiaceae</taxon>
        <taxon>Clavispora</taxon>
    </lineage>
</organism>
<accession>A0ACD0WJ49</accession>